<organism evidence="3 4">
    <name type="scientific">Solihabitans fulvus</name>
    <dbReference type="NCBI Taxonomy" id="1892852"/>
    <lineage>
        <taxon>Bacteria</taxon>
        <taxon>Bacillati</taxon>
        <taxon>Actinomycetota</taxon>
        <taxon>Actinomycetes</taxon>
        <taxon>Pseudonocardiales</taxon>
        <taxon>Pseudonocardiaceae</taxon>
        <taxon>Solihabitans</taxon>
    </lineage>
</organism>
<evidence type="ECO:0000313" key="3">
    <source>
        <dbReference type="EMBL" id="KAA2255934.1"/>
    </source>
</evidence>
<dbReference type="Proteomes" id="UP000323454">
    <property type="component" value="Unassembled WGS sequence"/>
</dbReference>
<keyword evidence="2" id="KW-1133">Transmembrane helix</keyword>
<gene>
    <name evidence="3" type="ORF">F0L68_27480</name>
</gene>
<evidence type="ECO:0000256" key="2">
    <source>
        <dbReference type="SAM" id="Phobius"/>
    </source>
</evidence>
<keyword evidence="2" id="KW-0472">Membrane</keyword>
<keyword evidence="4" id="KW-1185">Reference proteome</keyword>
<reference evidence="3 4" key="1">
    <citation type="submission" date="2019-09" db="EMBL/GenBank/DDBJ databases">
        <title>Goodfellowia gen. nov., a new genus of the Pseudonocardineae related to Actinoalloteichus, containing Goodfellowia coeruleoviolacea gen. nov., comb. nov. gen. nov., comb. nov.</title>
        <authorList>
            <person name="Labeda D."/>
        </authorList>
    </citation>
    <scope>NUCLEOTIDE SEQUENCE [LARGE SCALE GENOMIC DNA]</scope>
    <source>
        <strain evidence="3 4">AN110305</strain>
    </source>
</reference>
<comment type="caution">
    <text evidence="3">The sequence shown here is derived from an EMBL/GenBank/DDBJ whole genome shotgun (WGS) entry which is preliminary data.</text>
</comment>
<evidence type="ECO:0000313" key="4">
    <source>
        <dbReference type="Proteomes" id="UP000323454"/>
    </source>
</evidence>
<dbReference type="EMBL" id="VUOB01000054">
    <property type="protein sequence ID" value="KAA2255934.1"/>
    <property type="molecule type" value="Genomic_DNA"/>
</dbReference>
<feature type="region of interest" description="Disordered" evidence="1">
    <location>
        <begin position="93"/>
        <end position="112"/>
    </location>
</feature>
<reference evidence="3 4" key="2">
    <citation type="submission" date="2019-09" db="EMBL/GenBank/DDBJ databases">
        <authorList>
            <person name="Jin C."/>
        </authorList>
    </citation>
    <scope>NUCLEOTIDE SEQUENCE [LARGE SCALE GENOMIC DNA]</scope>
    <source>
        <strain evidence="3 4">AN110305</strain>
    </source>
</reference>
<dbReference type="RefSeq" id="WP_149852720.1">
    <property type="nucleotide sequence ID" value="NZ_VUOB01000054.1"/>
</dbReference>
<protein>
    <submittedName>
        <fullName evidence="3">Uncharacterized protein</fullName>
    </submittedName>
</protein>
<name>A0A5B2WYD9_9PSEU</name>
<sequence length="112" mass="11641">MQMEPAPQPEDAPPVTGESEQPPRPASRRTVVLLSALAAVLFVAAATFCTLWLTQRQDTKTAECARAARQFAGLLDESDSNVESGDVAGAEFVRACGSPSPTSTTSATSTTG</sequence>
<feature type="compositionally biased region" description="Pro residues" evidence="1">
    <location>
        <begin position="1"/>
        <end position="12"/>
    </location>
</feature>
<evidence type="ECO:0000256" key="1">
    <source>
        <dbReference type="SAM" id="MobiDB-lite"/>
    </source>
</evidence>
<feature type="compositionally biased region" description="Low complexity" evidence="1">
    <location>
        <begin position="98"/>
        <end position="112"/>
    </location>
</feature>
<dbReference type="AlphaFoldDB" id="A0A5B2WYD9"/>
<keyword evidence="2" id="KW-0812">Transmembrane</keyword>
<proteinExistence type="predicted"/>
<accession>A0A5B2WYD9</accession>
<feature type="transmembrane region" description="Helical" evidence="2">
    <location>
        <begin position="31"/>
        <end position="53"/>
    </location>
</feature>
<feature type="region of interest" description="Disordered" evidence="1">
    <location>
        <begin position="1"/>
        <end position="27"/>
    </location>
</feature>